<organism evidence="1 2">
    <name type="scientific">Xanthomonas axonopodis pv. melhusii</name>
    <dbReference type="NCBI Taxonomy" id="487834"/>
    <lineage>
        <taxon>Bacteria</taxon>
        <taxon>Pseudomonadati</taxon>
        <taxon>Pseudomonadota</taxon>
        <taxon>Gammaproteobacteria</taxon>
        <taxon>Lysobacterales</taxon>
        <taxon>Lysobacteraceae</taxon>
        <taxon>Xanthomonas</taxon>
    </lineage>
</organism>
<reference evidence="1 2" key="1">
    <citation type="submission" date="2015-12" db="EMBL/GenBank/DDBJ databases">
        <authorList>
            <person name="Shamseldin A."/>
            <person name="Moawad H."/>
            <person name="Abd El-Rahim W.M."/>
            <person name="Sadowsky M.J."/>
        </authorList>
    </citation>
    <scope>NUCLEOTIDE SEQUENCE [LARGE SCALE GENOMIC DNA]</scope>
    <source>
        <strain evidence="1 2">LMG9050</strain>
    </source>
</reference>
<evidence type="ECO:0000313" key="2">
    <source>
        <dbReference type="Proteomes" id="UP000190559"/>
    </source>
</evidence>
<proteinExistence type="predicted"/>
<comment type="caution">
    <text evidence="1">The sequence shown here is derived from an EMBL/GenBank/DDBJ whole genome shotgun (WGS) entry which is preliminary data.</text>
</comment>
<dbReference type="EMBL" id="LOJW01000044">
    <property type="protein sequence ID" value="OOW67201.1"/>
    <property type="molecule type" value="Genomic_DNA"/>
</dbReference>
<evidence type="ECO:0008006" key="3">
    <source>
        <dbReference type="Google" id="ProtNLM"/>
    </source>
</evidence>
<dbReference type="Gene3D" id="3.40.50.300">
    <property type="entry name" value="P-loop containing nucleotide triphosphate hydrolases"/>
    <property type="match status" value="1"/>
</dbReference>
<dbReference type="InterPro" id="IPR027417">
    <property type="entry name" value="P-loop_NTPase"/>
</dbReference>
<protein>
    <recommendedName>
        <fullName evidence="3">Rad50/SbcC-type AAA domain-containing protein</fullName>
    </recommendedName>
</protein>
<evidence type="ECO:0000313" key="1">
    <source>
        <dbReference type="EMBL" id="OOW67201.1"/>
    </source>
</evidence>
<dbReference type="AlphaFoldDB" id="A0A1T1NV05"/>
<name>A0A1T1NV05_9XANT</name>
<gene>
    <name evidence="1" type="ORF">Xmlh_18095</name>
</gene>
<accession>A0A1T1NV05</accession>
<dbReference type="Proteomes" id="UP000190559">
    <property type="component" value="Unassembled WGS sequence"/>
</dbReference>
<sequence>MTLRLRHFRMRAITPSGIYGTDIGFELGLNVIWADNTKGKSTCMQGMLYALGLEKMLSPRREVPLPYAMTAFLRNEDETTEDVLESAVSLEIQNGAGCIVTVHRPVKKSGVDNRLITVDFGAVLTDPDARPERRNFFVLDAGAAQREDGFHRFLEDFLGWQLPTVRRYDNPEGKLYLETIFPLFWVEQKAGWSAIPAAIPTYFKIREVQKRAVEFIMDLDIHKLEVVRQGLNERLDQNARDWRSLWEEMDRYARHSGGKTEALPQRPTLIPDELSRAGVLIADQASWVSLKELLPQLRRRVAELNEMPIPAVGASADHLMRELENLGKDVEDANRSRIEAYKARQLKGADIGSLKRRIQSLSDDMQKNQDVQKLQRYSGTVGSLTPDHCPTCEQSLADSLMSQQVLTAVMPIEDNIEYIRSQLKMFENILSRELEEMSKIEIQAVQSDRKLNELYSRIRTVRADLVAPAGNPSAVAIEERVRTEARIRELETIQATFDDVVARMQSLASTFGEILAGLAGLPSENMSSLDTKKFEMLTALLRQLAQDFGFSTFDSNELTIDEDTYRPQKEGYEIGFETSASDAIRLKWAYQLGLLELGHRHPTHHPGMLLFDEPRQQSSSTVSFGSLLKSAAGRQRADQQVIVSTSEDLETLKDILSGIDCKKTIFSGYVLKRLQGADV</sequence>